<dbReference type="Pfam" id="PF13559">
    <property type="entry name" value="DUF4129"/>
    <property type="match status" value="1"/>
</dbReference>
<evidence type="ECO:0000259" key="2">
    <source>
        <dbReference type="Pfam" id="PF13559"/>
    </source>
</evidence>
<organism evidence="3 4">
    <name type="scientific">Kibdelosporangium phytohabitans</name>
    <dbReference type="NCBI Taxonomy" id="860235"/>
    <lineage>
        <taxon>Bacteria</taxon>
        <taxon>Bacillati</taxon>
        <taxon>Actinomycetota</taxon>
        <taxon>Actinomycetes</taxon>
        <taxon>Pseudonocardiales</taxon>
        <taxon>Pseudonocardiaceae</taxon>
        <taxon>Kibdelosporangium</taxon>
    </lineage>
</organism>
<dbReference type="STRING" id="860235.AOZ06_06040"/>
<gene>
    <name evidence="3" type="ORF">AOZ06_06040</name>
</gene>
<proteinExistence type="predicted"/>
<keyword evidence="1" id="KW-0812">Transmembrane</keyword>
<evidence type="ECO:0000256" key="1">
    <source>
        <dbReference type="SAM" id="Phobius"/>
    </source>
</evidence>
<accession>A0A0N9HWN2</accession>
<feature type="transmembrane region" description="Helical" evidence="1">
    <location>
        <begin position="58"/>
        <end position="85"/>
    </location>
</feature>
<dbReference type="RefSeq" id="WP_054288518.1">
    <property type="nucleotide sequence ID" value="NZ_CP012752.1"/>
</dbReference>
<dbReference type="EMBL" id="CP012752">
    <property type="protein sequence ID" value="ALG06545.1"/>
    <property type="molecule type" value="Genomic_DNA"/>
</dbReference>
<keyword evidence="1" id="KW-0472">Membrane</keyword>
<dbReference type="OrthoDB" id="5198230at2"/>
<dbReference type="AlphaFoldDB" id="A0A0N9HWN2"/>
<dbReference type="InterPro" id="IPR025403">
    <property type="entry name" value="TgpA-like_C"/>
</dbReference>
<evidence type="ECO:0000313" key="4">
    <source>
        <dbReference type="Proteomes" id="UP000063699"/>
    </source>
</evidence>
<reference evidence="3 4" key="1">
    <citation type="submission" date="2015-07" db="EMBL/GenBank/DDBJ databases">
        <title>Genome sequencing of Kibdelosporangium phytohabitans.</title>
        <authorList>
            <person name="Qin S."/>
            <person name="Xing K."/>
        </authorList>
    </citation>
    <scope>NUCLEOTIDE SEQUENCE [LARGE SCALE GENOMIC DNA]</scope>
    <source>
        <strain evidence="3 4">KLBMP1111</strain>
    </source>
</reference>
<protein>
    <recommendedName>
        <fullName evidence="2">Protein-glutamine gamma-glutamyltransferase-like C-terminal domain-containing protein</fullName>
    </recommendedName>
</protein>
<name>A0A0N9HWN2_9PSEU</name>
<dbReference type="KEGG" id="kphy:AOZ06_06040"/>
<dbReference type="Proteomes" id="UP000063699">
    <property type="component" value="Chromosome"/>
</dbReference>
<evidence type="ECO:0000313" key="3">
    <source>
        <dbReference type="EMBL" id="ALG06545.1"/>
    </source>
</evidence>
<keyword evidence="1" id="KW-1133">Transmembrane helix</keyword>
<sequence>MKVRLPVLLAVAAFLLLAVVAARGSSGIPTGVVEPGAGSGSAASGGAPPEAPPVSSDVFGYGAGVVIVLVFVVAFFGLAILLVALSGIRARRHKRARQRGIVADEVVDGAEPWLARAGKRALLELDSKVGGPPSDAVIAAWVQLERSAAETGVERQPHQTPTEFTAAVLAAQNADAEALATLRKLYHRARFGRPGGVTDDDAVLARRALEQIA</sequence>
<keyword evidence="4" id="KW-1185">Reference proteome</keyword>
<feature type="domain" description="Protein-glutamine gamma-glutamyltransferase-like C-terminal" evidence="2">
    <location>
        <begin position="140"/>
        <end position="210"/>
    </location>
</feature>